<protein>
    <submittedName>
        <fullName evidence="2">Acyl-CoA N-acyltransferase</fullName>
    </submittedName>
</protein>
<comment type="caution">
    <text evidence="2">The sequence shown here is derived from an EMBL/GenBank/DDBJ whole genome shotgun (WGS) entry which is preliminary data.</text>
</comment>
<evidence type="ECO:0000313" key="3">
    <source>
        <dbReference type="Proteomes" id="UP001147746"/>
    </source>
</evidence>
<name>A0A9W9HJG9_9EURO</name>
<reference evidence="2" key="2">
    <citation type="journal article" date="2023" name="IMA Fungus">
        <title>Comparative genomic study of the Penicillium genus elucidates a diverse pangenome and 15 lateral gene transfer events.</title>
        <authorList>
            <person name="Petersen C."/>
            <person name="Sorensen T."/>
            <person name="Nielsen M.R."/>
            <person name="Sondergaard T.E."/>
            <person name="Sorensen J.L."/>
            <person name="Fitzpatrick D.A."/>
            <person name="Frisvad J.C."/>
            <person name="Nielsen K.L."/>
        </authorList>
    </citation>
    <scope>NUCLEOTIDE SEQUENCE</scope>
    <source>
        <strain evidence="2">IBT 21472</strain>
    </source>
</reference>
<dbReference type="GO" id="GO:1990189">
    <property type="term" value="F:protein N-terminal-serine acetyltransferase activity"/>
    <property type="evidence" value="ECO:0007669"/>
    <property type="project" value="TreeGrafter"/>
</dbReference>
<evidence type="ECO:0000313" key="2">
    <source>
        <dbReference type="EMBL" id="KAJ5323464.1"/>
    </source>
</evidence>
<accession>A0A9W9HJG9</accession>
<dbReference type="PANTHER" id="PTHR43441:SF5">
    <property type="entry name" value="FAMILY ACETYLTRANSFERASE, PUTATIVE-RELATED"/>
    <property type="match status" value="1"/>
</dbReference>
<gene>
    <name evidence="2" type="ORF">N7476_002064</name>
</gene>
<dbReference type="InterPro" id="IPR051908">
    <property type="entry name" value="Ribosomal_N-acetyltransferase"/>
</dbReference>
<sequence length="230" mass="25860">MSFHYEQRRLENERVALVPFDPSIHSANFMKEKETNPEIRKYVVVPAAKSVEEFSAFYEENINSSPGDCLYAIIDKKFTKGEKDPSANYAGTIALASTNPVNASTEMGIMVFSAFQRTHVSSNAIGLLLQYTLDPHSVGGLGLRRVEWRCHAGNQASRHAALRMGFELEGILRWDRTFPGGTIGLPVDALEKRNGSSGEELGRHTAVFSIVWDEWDEKRPKVVKQMEREK</sequence>
<dbReference type="Pfam" id="PF13302">
    <property type="entry name" value="Acetyltransf_3"/>
    <property type="match status" value="1"/>
</dbReference>
<evidence type="ECO:0000259" key="1">
    <source>
        <dbReference type="Pfam" id="PF13302"/>
    </source>
</evidence>
<reference evidence="2" key="1">
    <citation type="submission" date="2022-12" db="EMBL/GenBank/DDBJ databases">
        <authorList>
            <person name="Petersen C."/>
        </authorList>
    </citation>
    <scope>NUCLEOTIDE SEQUENCE</scope>
    <source>
        <strain evidence="2">IBT 21472</strain>
    </source>
</reference>
<feature type="domain" description="N-acetyltransferase" evidence="1">
    <location>
        <begin position="14"/>
        <end position="167"/>
    </location>
</feature>
<dbReference type="Gene3D" id="3.40.630.30">
    <property type="match status" value="1"/>
</dbReference>
<keyword evidence="3" id="KW-1185">Reference proteome</keyword>
<dbReference type="SUPFAM" id="SSF55729">
    <property type="entry name" value="Acyl-CoA N-acyltransferases (Nat)"/>
    <property type="match status" value="1"/>
</dbReference>
<dbReference type="EMBL" id="JAPZBO010000002">
    <property type="protein sequence ID" value="KAJ5323464.1"/>
    <property type="molecule type" value="Genomic_DNA"/>
</dbReference>
<organism evidence="2 3">
    <name type="scientific">Penicillium atrosanguineum</name>
    <dbReference type="NCBI Taxonomy" id="1132637"/>
    <lineage>
        <taxon>Eukaryota</taxon>
        <taxon>Fungi</taxon>
        <taxon>Dikarya</taxon>
        <taxon>Ascomycota</taxon>
        <taxon>Pezizomycotina</taxon>
        <taxon>Eurotiomycetes</taxon>
        <taxon>Eurotiomycetidae</taxon>
        <taxon>Eurotiales</taxon>
        <taxon>Aspergillaceae</taxon>
        <taxon>Penicillium</taxon>
    </lineage>
</organism>
<dbReference type="InterPro" id="IPR016181">
    <property type="entry name" value="Acyl_CoA_acyltransferase"/>
</dbReference>
<proteinExistence type="predicted"/>
<dbReference type="InterPro" id="IPR000182">
    <property type="entry name" value="GNAT_dom"/>
</dbReference>
<dbReference type="OrthoDB" id="41238at2759"/>
<dbReference type="GO" id="GO:0008999">
    <property type="term" value="F:protein-N-terminal-alanine acetyltransferase activity"/>
    <property type="evidence" value="ECO:0007669"/>
    <property type="project" value="TreeGrafter"/>
</dbReference>
<dbReference type="PANTHER" id="PTHR43441">
    <property type="entry name" value="RIBOSOMAL-PROTEIN-SERINE ACETYLTRANSFERASE"/>
    <property type="match status" value="1"/>
</dbReference>
<dbReference type="AlphaFoldDB" id="A0A9W9HJG9"/>
<dbReference type="Proteomes" id="UP001147746">
    <property type="component" value="Unassembled WGS sequence"/>
</dbReference>